<feature type="domain" description="YhcG N-terminal" evidence="2">
    <location>
        <begin position="137"/>
        <end position="189"/>
    </location>
</feature>
<evidence type="ECO:0000313" key="4">
    <source>
        <dbReference type="EMBL" id="RHD91683.1"/>
    </source>
</evidence>
<evidence type="ECO:0000259" key="2">
    <source>
        <dbReference type="Pfam" id="PF17761"/>
    </source>
</evidence>
<dbReference type="PANTHER" id="PTHR30547">
    <property type="entry name" value="UNCHARACTERIZED PROTEIN YHCG-RELATED"/>
    <property type="match status" value="1"/>
</dbReference>
<dbReference type="AlphaFoldDB" id="A0A139KQZ6"/>
<evidence type="ECO:0000313" key="6">
    <source>
        <dbReference type="Proteomes" id="UP000500882"/>
    </source>
</evidence>
<dbReference type="GO" id="GO:0003676">
    <property type="term" value="F:nucleic acid binding"/>
    <property type="evidence" value="ECO:0007669"/>
    <property type="project" value="InterPro"/>
</dbReference>
<gene>
    <name evidence="3" type="primary">yhcG</name>
    <name evidence="3" type="ORF">BatF92_37560</name>
    <name evidence="4" type="ORF">DW780_01405</name>
</gene>
<dbReference type="GeneID" id="69983917"/>
<name>A0A139KQZ6_BACT4</name>
<dbReference type="InterPro" id="IPR009362">
    <property type="entry name" value="YhcG_C"/>
</dbReference>
<dbReference type="Pfam" id="PF17761">
    <property type="entry name" value="DUF1016_N"/>
    <property type="match status" value="2"/>
</dbReference>
<dbReference type="Proteomes" id="UP000500882">
    <property type="component" value="Chromosome"/>
</dbReference>
<dbReference type="Proteomes" id="UP000284785">
    <property type="component" value="Unassembled WGS sequence"/>
</dbReference>
<sequence>MNFEQLATIIADTHQRLQQSAVKAVNQCQTMRNWLIGFYIVEFEQNGEDRAKYGEFLLKNLEQKVNLKGLNITLFKRSRVFYMVYPQLATVIKTILPPTGASTMHLLEMQGLGKSASLMHLLQNAENKQDIVNTIEPQKLLSSISFTHFIELVKIDNPIKRMYYEMLTIQTGLSVRELKRQIGALSYERVGLSGNMENALAAIQQKIHPQTVTDAVKDDYFFEFLNIPQQRASLLKEKELETLLLDHLRDFIIELGNGFCFEARQKRILIGDEFYFIDMVFYHRILKCHILCELKVDTFNHAHVSQLYSYLNYYKAEVMEPGDNPPIGILLVTDKNDALVRYTTTGLDEQIFVSKYQLQLPTEQQLKELILKTIRQ</sequence>
<feature type="domain" description="YhcG N-terminal" evidence="2">
    <location>
        <begin position="15"/>
        <end position="90"/>
    </location>
</feature>
<dbReference type="PANTHER" id="PTHR30547:SF5">
    <property type="entry name" value="NUCLEASE YHCG-RELATED"/>
    <property type="match status" value="1"/>
</dbReference>
<reference evidence="3 6" key="2">
    <citation type="submission" date="2020-02" db="EMBL/GenBank/DDBJ databases">
        <title>Whole-genome sequencing and comparative analysis of the genomes of Bacteroides thetaiotaomicron and Escherichia coli isolated from a healthy resident in Vietnam.</title>
        <authorList>
            <person name="Mohsin M."/>
            <person name="Tanaka K."/>
            <person name="Kawahara R."/>
            <person name="Kondo S."/>
            <person name="Noguchi H."/>
            <person name="Motooka D."/>
            <person name="Nakamura S."/>
            <person name="Khong D.T."/>
            <person name="Nguyen T.N."/>
            <person name="Tran H.T."/>
            <person name="Yamamoto Y."/>
        </authorList>
    </citation>
    <scope>NUCLEOTIDE SEQUENCE [LARGE SCALE GENOMIC DNA]</scope>
    <source>
        <strain evidence="3 6">F9-2</strain>
    </source>
</reference>
<dbReference type="InterPro" id="IPR011856">
    <property type="entry name" value="tRNA_endonuc-like_dom_sf"/>
</dbReference>
<reference evidence="4 5" key="1">
    <citation type="submission" date="2018-08" db="EMBL/GenBank/DDBJ databases">
        <title>A genome reference for cultivated species of the human gut microbiota.</title>
        <authorList>
            <person name="Zou Y."/>
            <person name="Xue W."/>
            <person name="Luo G."/>
        </authorList>
    </citation>
    <scope>NUCLEOTIDE SEQUENCE [LARGE SCALE GENOMIC DNA]</scope>
    <source>
        <strain evidence="4 5">AM30-26</strain>
    </source>
</reference>
<evidence type="ECO:0000313" key="5">
    <source>
        <dbReference type="Proteomes" id="UP000284785"/>
    </source>
</evidence>
<dbReference type="RefSeq" id="WP_009040571.1">
    <property type="nucleotide sequence ID" value="NZ_AP022660.1"/>
</dbReference>
<evidence type="ECO:0000313" key="3">
    <source>
        <dbReference type="EMBL" id="BCA51814.1"/>
    </source>
</evidence>
<organism evidence="4 5">
    <name type="scientific">Bacteroides thetaiotaomicron</name>
    <dbReference type="NCBI Taxonomy" id="818"/>
    <lineage>
        <taxon>Bacteria</taxon>
        <taxon>Pseudomonadati</taxon>
        <taxon>Bacteroidota</taxon>
        <taxon>Bacteroidia</taxon>
        <taxon>Bacteroidales</taxon>
        <taxon>Bacteroidaceae</taxon>
        <taxon>Bacteroides</taxon>
    </lineage>
</organism>
<accession>A0A139KQZ6</accession>
<dbReference type="InterPro" id="IPR053148">
    <property type="entry name" value="PD-DEXK-like_domain"/>
</dbReference>
<dbReference type="Pfam" id="PF06250">
    <property type="entry name" value="YhcG_C"/>
    <property type="match status" value="1"/>
</dbReference>
<dbReference type="InterPro" id="IPR041527">
    <property type="entry name" value="YhcG_N"/>
</dbReference>
<evidence type="ECO:0000259" key="1">
    <source>
        <dbReference type="Pfam" id="PF06250"/>
    </source>
</evidence>
<dbReference type="EMBL" id="QSJP01000001">
    <property type="protein sequence ID" value="RHD91683.1"/>
    <property type="molecule type" value="Genomic_DNA"/>
</dbReference>
<dbReference type="EMBL" id="AP022660">
    <property type="protein sequence ID" value="BCA51814.1"/>
    <property type="molecule type" value="Genomic_DNA"/>
</dbReference>
<proteinExistence type="predicted"/>
<protein>
    <submittedName>
        <fullName evidence="4">DUF1016 family protein</fullName>
    </submittedName>
</protein>
<feature type="domain" description="YhcG PDDEXK nuclease" evidence="1">
    <location>
        <begin position="214"/>
        <end position="367"/>
    </location>
</feature>
<dbReference type="Gene3D" id="3.40.1350.10">
    <property type="match status" value="1"/>
</dbReference>